<dbReference type="RefSeq" id="WP_009020929.1">
    <property type="nucleotide sequence ID" value="NZ_DS999411.1"/>
</dbReference>
<dbReference type="Proteomes" id="UP000004699">
    <property type="component" value="Unassembled WGS sequence"/>
</dbReference>
<dbReference type="EMBL" id="DS999411">
    <property type="protein sequence ID" value="EED36185.1"/>
    <property type="molecule type" value="Genomic_DNA"/>
</dbReference>
<dbReference type="eggNOG" id="COG3009">
    <property type="taxonomic scope" value="Bacteria"/>
</dbReference>
<dbReference type="HOGENOM" id="CLU_096001_2_1_6"/>
<proteinExistence type="predicted"/>
<reference evidence="3" key="1">
    <citation type="journal article" date="2013" name="BMC Microbiol.">
        <title>Taxonomy and evolution of bacteriochlorophyll a-containing members of the OM60/NOR5 clade of marine gammaproteobacteria: description of Luminiphilus syltensis gen. nov., sp. nov., reclassification of Haliea rubra as Pseudohaliea rubra gen. nov., comb. nov., and emendation of Chromatocurvus halotolerans.</title>
        <authorList>
            <person name="Spring S."/>
            <person name="Riedel T."/>
            <person name="Sproer C."/>
            <person name="Yan S."/>
            <person name="Harder J."/>
            <person name="Fuchs B.M."/>
        </authorList>
    </citation>
    <scope>NUCLEOTIDE SEQUENCE [LARGE SCALE GENOMIC DNA]</scope>
    <source>
        <strain evidence="3">NOR51-B</strain>
    </source>
</reference>
<name>B8KVI0_9GAMM</name>
<dbReference type="Pfam" id="PF03886">
    <property type="entry name" value="ABC_trans_aux"/>
    <property type="match status" value="1"/>
</dbReference>
<dbReference type="PROSITE" id="PS51257">
    <property type="entry name" value="PROKAR_LIPOPROTEIN"/>
    <property type="match status" value="1"/>
</dbReference>
<dbReference type="OrthoDB" id="7064073at2"/>
<accession>B8KVI0</accession>
<protein>
    <recommendedName>
        <fullName evidence="1">ABC-type transport auxiliary lipoprotein component domain-containing protein</fullName>
    </recommendedName>
</protein>
<evidence type="ECO:0000313" key="2">
    <source>
        <dbReference type="EMBL" id="EED36185.1"/>
    </source>
</evidence>
<dbReference type="AlphaFoldDB" id="B8KVI0"/>
<sequence>MRTFGRIRVGLLAIALLSGCATQTLSEFHRLEARGASTVDRSGPSIGLRPVQVPGYLRRLGVVWLEDDGSTTVSSQHRWAEPLDVGIQRITELNLASLLGAKSVQRYPWNPASGPDVVINVVIIDMTAGGQGARLVADIGVGRSHKALANRLVDLEEPLPVSPSGESVANAYSALLFTLAKEIARDISELGRDASELPPST</sequence>
<dbReference type="InterPro" id="IPR005586">
    <property type="entry name" value="ABC_trans_aux"/>
</dbReference>
<dbReference type="STRING" id="565045.NOR51B_2133"/>
<evidence type="ECO:0000313" key="3">
    <source>
        <dbReference type="Proteomes" id="UP000004699"/>
    </source>
</evidence>
<dbReference type="SUPFAM" id="SSF159594">
    <property type="entry name" value="XCC0632-like"/>
    <property type="match status" value="1"/>
</dbReference>
<gene>
    <name evidence="2" type="ORF">NOR51B_2133</name>
</gene>
<evidence type="ECO:0000259" key="1">
    <source>
        <dbReference type="Pfam" id="PF03886"/>
    </source>
</evidence>
<dbReference type="Gene3D" id="3.40.50.10610">
    <property type="entry name" value="ABC-type transport auxiliary lipoprotein component"/>
    <property type="match status" value="1"/>
</dbReference>
<keyword evidence="3" id="KW-1185">Reference proteome</keyword>
<organism evidence="2 3">
    <name type="scientific">Luminiphilus syltensis NOR5-1B</name>
    <dbReference type="NCBI Taxonomy" id="565045"/>
    <lineage>
        <taxon>Bacteria</taxon>
        <taxon>Pseudomonadati</taxon>
        <taxon>Pseudomonadota</taxon>
        <taxon>Gammaproteobacteria</taxon>
        <taxon>Cellvibrionales</taxon>
        <taxon>Halieaceae</taxon>
        <taxon>Luminiphilus</taxon>
    </lineage>
</organism>
<feature type="domain" description="ABC-type transport auxiliary lipoprotein component" evidence="1">
    <location>
        <begin position="36"/>
        <end position="184"/>
    </location>
</feature>